<proteinExistence type="predicted"/>
<evidence type="ECO:0000313" key="1">
    <source>
        <dbReference type="EMBL" id="MCU9970019.1"/>
    </source>
</evidence>
<dbReference type="GeneID" id="61168758"/>
<accession>A0ABD4TYS3</accession>
<evidence type="ECO:0000313" key="2">
    <source>
        <dbReference type="Proteomes" id="UP001209486"/>
    </source>
</evidence>
<dbReference type="AlphaFoldDB" id="A0ABD4TYS3"/>
<dbReference type="EMBL" id="VSZY01000061">
    <property type="protein sequence ID" value="MCU9970019.1"/>
    <property type="molecule type" value="Genomic_DNA"/>
</dbReference>
<dbReference type="RefSeq" id="WP_036369775.1">
    <property type="nucleotide sequence ID" value="NZ_CAMUNX010000044.1"/>
</dbReference>
<dbReference type="Proteomes" id="UP001209486">
    <property type="component" value="Unassembled WGS sequence"/>
</dbReference>
<protein>
    <submittedName>
        <fullName evidence="1">Uncharacterized protein</fullName>
    </submittedName>
</protein>
<reference evidence="1 2" key="1">
    <citation type="submission" date="2019-08" db="EMBL/GenBank/DDBJ databases">
        <title>Comparison of rpoB and gyrB Sequences from Mobiluncus Species and Development of a Multiplex PCR Method for Clinical Detection of Mobiluncus curtisii and Mobiluncus mulieris.</title>
        <authorList>
            <person name="Yang L."/>
            <person name="Shen Y."/>
            <person name="Xu G."/>
            <person name="Shu L.-B."/>
            <person name="Hu J."/>
            <person name="Zhang R."/>
            <person name="Wang Y."/>
            <person name="Zhou H.-W."/>
            <person name="Zhang X."/>
        </authorList>
    </citation>
    <scope>NUCLEOTIDE SEQUENCE [LARGE SCALE GENOMIC DNA]</scope>
    <source>
        <strain evidence="1 2">M26</strain>
    </source>
</reference>
<name>A0ABD4TYS3_9ACTO</name>
<gene>
    <name evidence="1" type="ORF">FYZ43_11775</name>
</gene>
<sequence length="74" mass="8511">MEYEVWPSALKHGVKPEDMLHALQNCVLVFRMEEEFDMRIGPDCAGNLLEIGVVRGQAVIHAMKARNKFIRRKS</sequence>
<organism evidence="1 2">
    <name type="scientific">Mobiluncus mulieris</name>
    <dbReference type="NCBI Taxonomy" id="2052"/>
    <lineage>
        <taxon>Bacteria</taxon>
        <taxon>Bacillati</taxon>
        <taxon>Actinomycetota</taxon>
        <taxon>Actinomycetes</taxon>
        <taxon>Actinomycetales</taxon>
        <taxon>Actinomycetaceae</taxon>
        <taxon>Mobiluncus</taxon>
    </lineage>
</organism>
<comment type="caution">
    <text evidence="1">The sequence shown here is derived from an EMBL/GenBank/DDBJ whole genome shotgun (WGS) entry which is preliminary data.</text>
</comment>